<dbReference type="RefSeq" id="WP_390314476.1">
    <property type="nucleotide sequence ID" value="NZ_JBHSPB010000002.1"/>
</dbReference>
<dbReference type="SUPFAM" id="SSF69118">
    <property type="entry name" value="AhpD-like"/>
    <property type="match status" value="1"/>
</dbReference>
<comment type="caution">
    <text evidence="2">The sequence shown here is derived from an EMBL/GenBank/DDBJ whole genome shotgun (WGS) entry which is preliminary data.</text>
</comment>
<name>A0ABW0YV54_9ACTN</name>
<proteinExistence type="predicted"/>
<evidence type="ECO:0000313" key="3">
    <source>
        <dbReference type="Proteomes" id="UP001596083"/>
    </source>
</evidence>
<dbReference type="InterPro" id="IPR003779">
    <property type="entry name" value="CMD-like"/>
</dbReference>
<organism evidence="2 3">
    <name type="scientific">Streptomyces gamaensis</name>
    <dbReference type="NCBI Taxonomy" id="1763542"/>
    <lineage>
        <taxon>Bacteria</taxon>
        <taxon>Bacillati</taxon>
        <taxon>Actinomycetota</taxon>
        <taxon>Actinomycetes</taxon>
        <taxon>Kitasatosporales</taxon>
        <taxon>Streptomycetaceae</taxon>
        <taxon>Streptomyces</taxon>
    </lineage>
</organism>
<dbReference type="Gene3D" id="1.20.1290.10">
    <property type="entry name" value="AhpD-like"/>
    <property type="match status" value="1"/>
</dbReference>
<sequence>MARIPLTHPRTPLIRAVEWYCRRAYGKVLDPVLASAHHRRVLWAGSRFEMAVARWNKLDPRLKDLAVLASAGAIGCAWCVDFGHWTSREHGVPQEKLRDLPDWRSSEVYTPLERDVLEYAEAMTATPPTVDDALVERLRRQLDDAQLVELTAILAVENMRSRTNSALGLTSQGFKDRCEVPRPAAM</sequence>
<dbReference type="InterPro" id="IPR029032">
    <property type="entry name" value="AhpD-like"/>
</dbReference>
<keyword evidence="3" id="KW-1185">Reference proteome</keyword>
<protein>
    <submittedName>
        <fullName evidence="2">Carboxymuconolactone decarboxylase family protein</fullName>
    </submittedName>
</protein>
<dbReference type="PANTHER" id="PTHR34846">
    <property type="entry name" value="4-CARBOXYMUCONOLACTONE DECARBOXYLASE FAMILY PROTEIN (AFU_ORTHOLOGUE AFUA_6G11590)"/>
    <property type="match status" value="1"/>
</dbReference>
<evidence type="ECO:0000313" key="2">
    <source>
        <dbReference type="EMBL" id="MFC5719392.1"/>
    </source>
</evidence>
<dbReference type="EMBL" id="JBHSPB010000002">
    <property type="protein sequence ID" value="MFC5719392.1"/>
    <property type="molecule type" value="Genomic_DNA"/>
</dbReference>
<dbReference type="Pfam" id="PF02627">
    <property type="entry name" value="CMD"/>
    <property type="match status" value="1"/>
</dbReference>
<accession>A0ABW0YV54</accession>
<dbReference type="Proteomes" id="UP001596083">
    <property type="component" value="Unassembled WGS sequence"/>
</dbReference>
<feature type="domain" description="Carboxymuconolactone decarboxylase-like" evidence="1">
    <location>
        <begin position="43"/>
        <end position="122"/>
    </location>
</feature>
<dbReference type="PANTHER" id="PTHR34846:SF10">
    <property type="entry name" value="CYTOPLASMIC PROTEIN"/>
    <property type="match status" value="1"/>
</dbReference>
<evidence type="ECO:0000259" key="1">
    <source>
        <dbReference type="Pfam" id="PF02627"/>
    </source>
</evidence>
<reference evidence="3" key="1">
    <citation type="journal article" date="2019" name="Int. J. Syst. Evol. Microbiol.">
        <title>The Global Catalogue of Microorganisms (GCM) 10K type strain sequencing project: providing services to taxonomists for standard genome sequencing and annotation.</title>
        <authorList>
            <consortium name="The Broad Institute Genomics Platform"/>
            <consortium name="The Broad Institute Genome Sequencing Center for Infectious Disease"/>
            <person name="Wu L."/>
            <person name="Ma J."/>
        </authorList>
    </citation>
    <scope>NUCLEOTIDE SEQUENCE [LARGE SCALE GENOMIC DNA]</scope>
    <source>
        <strain evidence="3">CGMCC 4.7304</strain>
    </source>
</reference>
<gene>
    <name evidence="2" type="ORF">ACFP1Z_04215</name>
</gene>